<organism evidence="3">
    <name type="scientific">Oscillatoriales cyanobacterium SpSt-402</name>
    <dbReference type="NCBI Taxonomy" id="2282168"/>
    <lineage>
        <taxon>Bacteria</taxon>
        <taxon>Bacillati</taxon>
        <taxon>Cyanobacteriota</taxon>
        <taxon>Cyanophyceae</taxon>
        <taxon>Oscillatoriophycideae</taxon>
        <taxon>Oscillatoriales</taxon>
    </lineage>
</organism>
<dbReference type="Gene3D" id="3.40.50.360">
    <property type="match status" value="1"/>
</dbReference>
<evidence type="ECO:0000259" key="2">
    <source>
        <dbReference type="Pfam" id="PF02525"/>
    </source>
</evidence>
<dbReference type="PANTHER" id="PTHR47307:SF1">
    <property type="entry name" value="GLUTATHIONE-REGULATED POTASSIUM-EFFLUX SYSTEM ANCILLARY PROTEIN KEFG"/>
    <property type="match status" value="1"/>
</dbReference>
<dbReference type="GO" id="GO:0003955">
    <property type="term" value="F:NAD(P)H dehydrogenase (quinone) activity"/>
    <property type="evidence" value="ECO:0007669"/>
    <property type="project" value="TreeGrafter"/>
</dbReference>
<proteinExistence type="predicted"/>
<dbReference type="EMBL" id="DSRD01000757">
    <property type="protein sequence ID" value="HGW95030.1"/>
    <property type="molecule type" value="Genomic_DNA"/>
</dbReference>
<dbReference type="GO" id="GO:0009055">
    <property type="term" value="F:electron transfer activity"/>
    <property type="evidence" value="ECO:0007669"/>
    <property type="project" value="TreeGrafter"/>
</dbReference>
<dbReference type="Pfam" id="PF02525">
    <property type="entry name" value="Flavodoxin_2"/>
    <property type="match status" value="1"/>
</dbReference>
<dbReference type="InterPro" id="IPR046980">
    <property type="entry name" value="KefG/KefF"/>
</dbReference>
<evidence type="ECO:0000313" key="3">
    <source>
        <dbReference type="EMBL" id="HGW95030.1"/>
    </source>
</evidence>
<dbReference type="InterPro" id="IPR029039">
    <property type="entry name" value="Flavoprotein-like_sf"/>
</dbReference>
<dbReference type="GO" id="GO:0010181">
    <property type="term" value="F:FMN binding"/>
    <property type="evidence" value="ECO:0007669"/>
    <property type="project" value="TreeGrafter"/>
</dbReference>
<feature type="domain" description="Flavodoxin-like fold" evidence="2">
    <location>
        <begin position="6"/>
        <end position="172"/>
    </location>
</feature>
<keyword evidence="1" id="KW-0560">Oxidoreductase</keyword>
<reference evidence="3" key="1">
    <citation type="journal article" date="2020" name="mSystems">
        <title>Genome- and Community-Level Interaction Insights into Carbon Utilization and Element Cycling Functions of Hydrothermarchaeota in Hydrothermal Sediment.</title>
        <authorList>
            <person name="Zhou Z."/>
            <person name="Liu Y."/>
            <person name="Xu W."/>
            <person name="Pan J."/>
            <person name="Luo Z.H."/>
            <person name="Li M."/>
        </authorList>
    </citation>
    <scope>NUCLEOTIDE SEQUENCE [LARGE SCALE GENOMIC DNA]</scope>
    <source>
        <strain evidence="3">SpSt-402</strain>
    </source>
</reference>
<dbReference type="PANTHER" id="PTHR47307">
    <property type="entry name" value="GLUTATHIONE-REGULATED POTASSIUM-EFFLUX SYSTEM ANCILLARY PROTEIN KEFG"/>
    <property type="match status" value="1"/>
</dbReference>
<dbReference type="AlphaFoldDB" id="A0A832M3Q1"/>
<accession>A0A832M3Q1</accession>
<sequence length="212" mass="24719">MVNPNRILVLFAHPALEKSRVNRQLVKAIRGIDAVTIHDLYEHYPNFHINVKAEQELLLAHDIIVFQHPFYWYSSPAILKEWQDLVLEYGFAYGHHGTALRGKKFLSAITTGGSEQAYCRKGHNHFSIRELLTPFEQTARLCGMQYLPPFVIYDTPHLYETQQVGKYIESYRTAIALLRDNLIDWDHLQSHKHLNYYLDQVTNTPEPPLHVQ</sequence>
<protein>
    <submittedName>
        <fullName evidence="3">NAD(P)H oxidoreductase</fullName>
    </submittedName>
</protein>
<dbReference type="InterPro" id="IPR003680">
    <property type="entry name" value="Flavodoxin_fold"/>
</dbReference>
<evidence type="ECO:0000256" key="1">
    <source>
        <dbReference type="ARBA" id="ARBA00023002"/>
    </source>
</evidence>
<comment type="caution">
    <text evidence="3">The sequence shown here is derived from an EMBL/GenBank/DDBJ whole genome shotgun (WGS) entry which is preliminary data.</text>
</comment>
<dbReference type="SUPFAM" id="SSF52218">
    <property type="entry name" value="Flavoproteins"/>
    <property type="match status" value="1"/>
</dbReference>
<gene>
    <name evidence="3" type="ORF">ENR47_12215</name>
</gene>
<name>A0A832M3Q1_9CYAN</name>